<name>F2LVS8_HIPMA</name>
<dbReference type="eggNOG" id="ENOG502ZX1C">
    <property type="taxonomic scope" value="Bacteria"/>
</dbReference>
<dbReference type="OrthoDB" id="9793854at2"/>
<evidence type="ECO:0000313" key="3">
    <source>
        <dbReference type="Proteomes" id="UP000008139"/>
    </source>
</evidence>
<dbReference type="EMBL" id="CP002606">
    <property type="protein sequence ID" value="AEA33862.1"/>
    <property type="molecule type" value="Genomic_DNA"/>
</dbReference>
<dbReference type="InterPro" id="IPR024534">
    <property type="entry name" value="JetD_C"/>
</dbReference>
<gene>
    <name evidence="2" type="ordered locus">Hipma_0892</name>
</gene>
<dbReference type="InParanoid" id="F2LVS8"/>
<dbReference type="AlphaFoldDB" id="F2LVS8"/>
<keyword evidence="3" id="KW-1185">Reference proteome</keyword>
<protein>
    <recommendedName>
        <fullName evidence="1">Wadjet protein JetD C-terminal domain-containing protein</fullName>
    </recommendedName>
</protein>
<sequence length="241" mass="27840">MDNFLIEARQKIIDFMQNEYKGEDIRFCSAYLFGSSKYIEKHRELADLFNSLAIVERPNIIYIRTDTDLYINGINIKELTDKLHLAAFFGGDVKSIEQSDDLTVVISENLSFFMSMKPNNAVFLYNKGFHLTKQVATFIKRLSYKKVVFFGDLDCDGLSIYASLKKLLEGLEFYPSEAIAREIYTGFSSVLPEISKSECDSKRIEKNELYRLLIDAGKRIEQEFLQVLFARGKLEKPKWIG</sequence>
<dbReference type="HOGENOM" id="CLU_1150626_0_0_7"/>
<dbReference type="Pfam" id="PF09983">
    <property type="entry name" value="JetD_C"/>
    <property type="match status" value="1"/>
</dbReference>
<dbReference type="Proteomes" id="UP000008139">
    <property type="component" value="Chromosome"/>
</dbReference>
<dbReference type="KEGG" id="hmr:Hipma_0892"/>
<proteinExistence type="predicted"/>
<organism evidence="2 3">
    <name type="scientific">Hippea maritima (strain ATCC 700847 / DSM 10411 / MH2)</name>
    <dbReference type="NCBI Taxonomy" id="760142"/>
    <lineage>
        <taxon>Bacteria</taxon>
        <taxon>Pseudomonadati</taxon>
        <taxon>Campylobacterota</taxon>
        <taxon>Desulfurellia</taxon>
        <taxon>Desulfurellales</taxon>
        <taxon>Hippeaceae</taxon>
        <taxon>Hippea</taxon>
    </lineage>
</organism>
<dbReference type="RefSeq" id="WP_013681903.1">
    <property type="nucleotide sequence ID" value="NC_015318.1"/>
</dbReference>
<reference evidence="2 3" key="1">
    <citation type="journal article" date="2011" name="Stand. Genomic Sci.">
        <title>Complete genome sequence of the thermophilic sulfur-reducer Hippea maritima type strain (MH(2)).</title>
        <authorList>
            <person name="Huntemann M."/>
            <person name="Lu M."/>
            <person name="Nolan M."/>
            <person name="Lapidus A."/>
            <person name="Lucas S."/>
            <person name="Hammon N."/>
            <person name="Deshpande S."/>
            <person name="Cheng J.F."/>
            <person name="Tapia R."/>
            <person name="Han C."/>
            <person name="Goodwin L."/>
            <person name="Pitluck S."/>
            <person name="Liolios K."/>
            <person name="Pagani I."/>
            <person name="Ivanova N."/>
            <person name="Ovchinikova G."/>
            <person name="Pati A."/>
            <person name="Chen A."/>
            <person name="Palaniappan K."/>
            <person name="Land M."/>
            <person name="Hauser L."/>
            <person name="Jeffries C.D."/>
            <person name="Detter J.C."/>
            <person name="Brambilla E.M."/>
            <person name="Rohde M."/>
            <person name="Spring S."/>
            <person name="Goker M."/>
            <person name="Woyke T."/>
            <person name="Bristow J."/>
            <person name="Eisen J.A."/>
            <person name="Markowitz V."/>
            <person name="Hugenholtz P."/>
            <person name="Kyrpides N.C."/>
            <person name="Klenk H.P."/>
            <person name="Mavromatis K."/>
        </authorList>
    </citation>
    <scope>NUCLEOTIDE SEQUENCE [LARGE SCALE GENOMIC DNA]</scope>
    <source>
        <strain evidence="3">ATCC 700847 / DSM 10411 / MH2</strain>
    </source>
</reference>
<feature type="domain" description="Wadjet protein JetD C-terminal" evidence="1">
    <location>
        <begin position="103"/>
        <end position="230"/>
    </location>
</feature>
<evidence type="ECO:0000313" key="2">
    <source>
        <dbReference type="EMBL" id="AEA33862.1"/>
    </source>
</evidence>
<reference evidence="3" key="2">
    <citation type="submission" date="2011-03" db="EMBL/GenBank/DDBJ databases">
        <title>The complete genome of Hippea maritima DSM 10411.</title>
        <authorList>
            <consortium name="US DOE Joint Genome Institute (JGI-PGF)"/>
            <person name="Lucas S."/>
            <person name="Copeland A."/>
            <person name="Lapidus A."/>
            <person name="Bruce D."/>
            <person name="Goodwin L."/>
            <person name="Pitluck S."/>
            <person name="Peters L."/>
            <person name="Kyrpides N."/>
            <person name="Mavromatis K."/>
            <person name="Pagani I."/>
            <person name="Ivanova N."/>
            <person name="Mikhailova N."/>
            <person name="Lu M."/>
            <person name="Detter J.C."/>
            <person name="Tapia R."/>
            <person name="Han C."/>
            <person name="Land M."/>
            <person name="Hauser L."/>
            <person name="Markowitz V."/>
            <person name="Cheng J.-F."/>
            <person name="Hugenholtz P."/>
            <person name="Woyke T."/>
            <person name="Wu D."/>
            <person name="Spring S."/>
            <person name="Schroeder M."/>
            <person name="Brambilla E."/>
            <person name="Klenk H.-P."/>
            <person name="Eisen J.A."/>
        </authorList>
    </citation>
    <scope>NUCLEOTIDE SEQUENCE [LARGE SCALE GENOMIC DNA]</scope>
    <source>
        <strain evidence="3">ATCC 700847 / DSM 10411 / MH2</strain>
    </source>
</reference>
<dbReference type="STRING" id="760142.Hipma_0892"/>
<accession>F2LVS8</accession>
<evidence type="ECO:0000259" key="1">
    <source>
        <dbReference type="Pfam" id="PF09983"/>
    </source>
</evidence>